<dbReference type="CDD" id="cd01189">
    <property type="entry name" value="INT_ICEBs1_C_like"/>
    <property type="match status" value="1"/>
</dbReference>
<dbReference type="Proteomes" id="UP000182237">
    <property type="component" value="Chromosome I"/>
</dbReference>
<dbReference type="GO" id="GO:0015074">
    <property type="term" value="P:DNA integration"/>
    <property type="evidence" value="ECO:0007669"/>
    <property type="project" value="UniProtKB-KW"/>
</dbReference>
<evidence type="ECO:0000256" key="3">
    <source>
        <dbReference type="ARBA" id="ARBA00023172"/>
    </source>
</evidence>
<dbReference type="PANTHER" id="PTHR30349">
    <property type="entry name" value="PHAGE INTEGRASE-RELATED"/>
    <property type="match status" value="1"/>
</dbReference>
<dbReference type="InterPro" id="IPR013762">
    <property type="entry name" value="Integrase-like_cat_sf"/>
</dbReference>
<sequence>MSATVGNIYRKKSTGLWAFTIDLGVTPDGKRHRREITAKRKDKLVEKRRKAMKDVLDGTYITGTSPTVAAWWTHWCDTIAAPRVRPNVLANYRSYGRVHVIPAIGRQKLDALTVDHVRFLHSTMRDGGASSRTVQAVHNTLHRVLTDALREGKVPFNVCDRMDKPRASSREREALSAAEVRALVNVIEAEPPMWRARWLMALRLGARQGECLGMEWERVDLSPGQESADVSWQLQRVPWRHGAGCPCREGVSPARCPQREPAAPEGFEIRPCYKGLWFQRPKTAASIRRAPMTPDLAAALRVWREESGAEGLVFRVNGKPILARDDTAAWRELCVRAGVRPVDLHSARHTMVTGLLEAGVDPEIIRQIVGHSTLVSTRHYLHVSQDAARAALTAWG</sequence>
<dbReference type="Pfam" id="PF00589">
    <property type="entry name" value="Phage_integrase"/>
    <property type="match status" value="1"/>
</dbReference>
<keyword evidence="1" id="KW-0229">DNA integration</keyword>
<dbReference type="InterPro" id="IPR004107">
    <property type="entry name" value="Integrase_SAM-like_N"/>
</dbReference>
<dbReference type="EMBL" id="LT629765">
    <property type="protein sequence ID" value="SDR77767.1"/>
    <property type="molecule type" value="Genomic_DNA"/>
</dbReference>
<dbReference type="STRING" id="1203190.GCA_000312345_00442"/>
<dbReference type="PROSITE" id="PS51900">
    <property type="entry name" value="CB"/>
    <property type="match status" value="1"/>
</dbReference>
<evidence type="ECO:0000256" key="1">
    <source>
        <dbReference type="ARBA" id="ARBA00022908"/>
    </source>
</evidence>
<dbReference type="InterPro" id="IPR011010">
    <property type="entry name" value="DNA_brk_join_enz"/>
</dbReference>
<dbReference type="InterPro" id="IPR002104">
    <property type="entry name" value="Integrase_catalytic"/>
</dbReference>
<name>A0A1H1LTM3_9CORY</name>
<dbReference type="InterPro" id="IPR044068">
    <property type="entry name" value="CB"/>
</dbReference>
<evidence type="ECO:0000256" key="4">
    <source>
        <dbReference type="PROSITE-ProRule" id="PRU01248"/>
    </source>
</evidence>
<dbReference type="Pfam" id="PF14659">
    <property type="entry name" value="Phage_int_SAM_3"/>
    <property type="match status" value="1"/>
</dbReference>
<dbReference type="GO" id="GO:0003677">
    <property type="term" value="F:DNA binding"/>
    <property type="evidence" value="ECO:0007669"/>
    <property type="project" value="UniProtKB-UniRule"/>
</dbReference>
<dbReference type="PROSITE" id="PS51898">
    <property type="entry name" value="TYR_RECOMBINASE"/>
    <property type="match status" value="1"/>
</dbReference>
<dbReference type="InterPro" id="IPR010998">
    <property type="entry name" value="Integrase_recombinase_N"/>
</dbReference>
<dbReference type="SUPFAM" id="SSF56349">
    <property type="entry name" value="DNA breaking-rejoining enzymes"/>
    <property type="match status" value="1"/>
</dbReference>
<dbReference type="PANTHER" id="PTHR30349:SF91">
    <property type="entry name" value="INTA PROTEIN"/>
    <property type="match status" value="1"/>
</dbReference>
<evidence type="ECO:0000256" key="2">
    <source>
        <dbReference type="ARBA" id="ARBA00023125"/>
    </source>
</evidence>
<dbReference type="AlphaFoldDB" id="A0A1H1LTM3"/>
<gene>
    <name evidence="7" type="ORF">SAMN04488539_0327</name>
</gene>
<dbReference type="Gene3D" id="1.10.150.130">
    <property type="match status" value="1"/>
</dbReference>
<dbReference type="RefSeq" id="WP_019193311.1">
    <property type="nucleotide sequence ID" value="NZ_LT629765.1"/>
</dbReference>
<proteinExistence type="predicted"/>
<dbReference type="OrthoDB" id="4326943at2"/>
<keyword evidence="2 4" id="KW-0238">DNA-binding</keyword>
<evidence type="ECO:0000313" key="7">
    <source>
        <dbReference type="EMBL" id="SDR77767.1"/>
    </source>
</evidence>
<reference evidence="7 8" key="1">
    <citation type="submission" date="2016-10" db="EMBL/GenBank/DDBJ databases">
        <authorList>
            <person name="de Groot N.N."/>
        </authorList>
    </citation>
    <scope>NUCLEOTIDE SEQUENCE [LARGE SCALE GENOMIC DNA]</scope>
    <source>
        <strain evidence="7 8">DSM 45434</strain>
    </source>
</reference>
<protein>
    <submittedName>
        <fullName evidence="7">Site-specific recombinase XerC</fullName>
    </submittedName>
</protein>
<feature type="domain" description="Core-binding (CB)" evidence="6">
    <location>
        <begin position="62"/>
        <end position="149"/>
    </location>
</feature>
<evidence type="ECO:0000313" key="8">
    <source>
        <dbReference type="Proteomes" id="UP000182237"/>
    </source>
</evidence>
<dbReference type="eggNOG" id="COG0582">
    <property type="taxonomic scope" value="Bacteria"/>
</dbReference>
<organism evidence="7 8">
    <name type="scientific">Corynebacterium timonense</name>
    <dbReference type="NCBI Taxonomy" id="441500"/>
    <lineage>
        <taxon>Bacteria</taxon>
        <taxon>Bacillati</taxon>
        <taxon>Actinomycetota</taxon>
        <taxon>Actinomycetes</taxon>
        <taxon>Mycobacteriales</taxon>
        <taxon>Corynebacteriaceae</taxon>
        <taxon>Corynebacterium</taxon>
    </lineage>
</organism>
<dbReference type="GO" id="GO:0006310">
    <property type="term" value="P:DNA recombination"/>
    <property type="evidence" value="ECO:0007669"/>
    <property type="project" value="UniProtKB-KW"/>
</dbReference>
<accession>A0A1H1LTM3</accession>
<evidence type="ECO:0000259" key="6">
    <source>
        <dbReference type="PROSITE" id="PS51900"/>
    </source>
</evidence>
<feature type="domain" description="Tyr recombinase" evidence="5">
    <location>
        <begin position="170"/>
        <end position="393"/>
    </location>
</feature>
<keyword evidence="3" id="KW-0233">DNA recombination</keyword>
<dbReference type="Gene3D" id="1.10.443.10">
    <property type="entry name" value="Intergrase catalytic core"/>
    <property type="match status" value="1"/>
</dbReference>
<dbReference type="InterPro" id="IPR050090">
    <property type="entry name" value="Tyrosine_recombinase_XerCD"/>
</dbReference>
<keyword evidence="8" id="KW-1185">Reference proteome</keyword>
<evidence type="ECO:0000259" key="5">
    <source>
        <dbReference type="PROSITE" id="PS51898"/>
    </source>
</evidence>